<dbReference type="AlphaFoldDB" id="A0A8B5Y8R5"/>
<accession>A0A8B5Y8R5</accession>
<reference evidence="1 2" key="1">
    <citation type="submission" date="2019-06" db="EMBL/GenBank/DDBJ databases">
        <title>Genome sequence analysis of &gt;100 Bacillus licheniformis strains suggests intrinsic resistance to this species.</title>
        <authorList>
            <person name="Wels M."/>
            <person name="Siezen R.J."/>
            <person name="Johansen E."/>
            <person name="Stuer-Lauridsen B."/>
            <person name="Bjerre K."/>
            <person name="Nielsen B.K.K."/>
        </authorList>
    </citation>
    <scope>NUCLEOTIDE SEQUENCE [LARGE SCALE GENOMIC DNA]</scope>
    <source>
        <strain evidence="1 2">BAC-16736</strain>
    </source>
</reference>
<name>A0A8B5Y8R5_BACLI</name>
<gene>
    <name evidence="1" type="ORF">CHCC16736_1534</name>
</gene>
<protein>
    <submittedName>
        <fullName evidence="1">Uncharacterized protein</fullName>
    </submittedName>
</protein>
<dbReference type="Proteomes" id="UP000435910">
    <property type="component" value="Unassembled WGS sequence"/>
</dbReference>
<comment type="caution">
    <text evidence="1">The sequence shown here is derived from an EMBL/GenBank/DDBJ whole genome shotgun (WGS) entry which is preliminary data.</text>
</comment>
<proteinExistence type="predicted"/>
<dbReference type="EMBL" id="NILC01000028">
    <property type="protein sequence ID" value="TWL23826.1"/>
    <property type="molecule type" value="Genomic_DNA"/>
</dbReference>
<organism evidence="1 2">
    <name type="scientific">Bacillus licheniformis</name>
    <dbReference type="NCBI Taxonomy" id="1402"/>
    <lineage>
        <taxon>Bacteria</taxon>
        <taxon>Bacillati</taxon>
        <taxon>Bacillota</taxon>
        <taxon>Bacilli</taxon>
        <taxon>Bacillales</taxon>
        <taxon>Bacillaceae</taxon>
        <taxon>Bacillus</taxon>
    </lineage>
</organism>
<sequence>MFLQTAFPHIVYFRKIAKITKSYLNLSVQKNQSFFTLA</sequence>
<evidence type="ECO:0000313" key="2">
    <source>
        <dbReference type="Proteomes" id="UP000435910"/>
    </source>
</evidence>
<evidence type="ECO:0000313" key="1">
    <source>
        <dbReference type="EMBL" id="TWL23826.1"/>
    </source>
</evidence>